<dbReference type="InterPro" id="IPR007110">
    <property type="entry name" value="Ig-like_dom"/>
</dbReference>
<dbReference type="PROSITE" id="PS50835">
    <property type="entry name" value="IG_LIKE"/>
    <property type="match status" value="1"/>
</dbReference>
<dbReference type="PANTHER" id="PTHR44969">
    <property type="entry name" value="CELL SURFACE A33 ANTIGEN"/>
    <property type="match status" value="1"/>
</dbReference>
<keyword evidence="4" id="KW-1185">Reference proteome</keyword>
<dbReference type="InterPro" id="IPR013783">
    <property type="entry name" value="Ig-like_fold"/>
</dbReference>
<dbReference type="PANTHER" id="PTHR44969:SF1">
    <property type="entry name" value="CELL SURFACE A33 ANTIGEN"/>
    <property type="match status" value="1"/>
</dbReference>
<dbReference type="EMBL" id="JAFHDT010000004">
    <property type="protein sequence ID" value="KAI7811470.1"/>
    <property type="molecule type" value="Genomic_DNA"/>
</dbReference>
<dbReference type="AlphaFoldDB" id="A0A9W7WZ81"/>
<keyword evidence="1" id="KW-1133">Transmembrane helix</keyword>
<dbReference type="SUPFAM" id="SSF48726">
    <property type="entry name" value="Immunoglobulin"/>
    <property type="match status" value="1"/>
</dbReference>
<name>A0A9W7WZ81_TRIRA</name>
<comment type="caution">
    <text evidence="3">The sequence shown here is derived from an EMBL/GenBank/DDBJ whole genome shotgun (WGS) entry which is preliminary data.</text>
</comment>
<feature type="transmembrane region" description="Helical" evidence="1">
    <location>
        <begin position="195"/>
        <end position="216"/>
    </location>
</feature>
<dbReference type="GO" id="GO:0005886">
    <property type="term" value="C:plasma membrane"/>
    <property type="evidence" value="ECO:0007669"/>
    <property type="project" value="InterPro"/>
</dbReference>
<dbReference type="SMART" id="SM00409">
    <property type="entry name" value="IG"/>
    <property type="match status" value="1"/>
</dbReference>
<gene>
    <name evidence="3" type="ORF">IRJ41_016484</name>
</gene>
<evidence type="ECO:0000256" key="1">
    <source>
        <dbReference type="SAM" id="Phobius"/>
    </source>
</evidence>
<proteinExistence type="predicted"/>
<protein>
    <submittedName>
        <fullName evidence="3">Cell surface A33 antigen-like</fullName>
    </submittedName>
</protein>
<dbReference type="Proteomes" id="UP001059041">
    <property type="component" value="Linkage Group LG4"/>
</dbReference>
<keyword evidence="1" id="KW-0472">Membrane</keyword>
<dbReference type="InterPro" id="IPR003599">
    <property type="entry name" value="Ig_sub"/>
</dbReference>
<keyword evidence="1" id="KW-0812">Transmembrane</keyword>
<feature type="non-terminal residue" evidence="3">
    <location>
        <position position="232"/>
    </location>
</feature>
<feature type="domain" description="Ig-like" evidence="2">
    <location>
        <begin position="88"/>
        <end position="183"/>
    </location>
</feature>
<dbReference type="InterPro" id="IPR036179">
    <property type="entry name" value="Ig-like_dom_sf"/>
</dbReference>
<evidence type="ECO:0000313" key="4">
    <source>
        <dbReference type="Proteomes" id="UP001059041"/>
    </source>
</evidence>
<dbReference type="Pfam" id="PF13927">
    <property type="entry name" value="Ig_3"/>
    <property type="match status" value="1"/>
</dbReference>
<dbReference type="InterPro" id="IPR042474">
    <property type="entry name" value="A33"/>
</dbReference>
<reference evidence="3" key="1">
    <citation type="submission" date="2021-02" db="EMBL/GenBank/DDBJ databases">
        <title>Comparative genomics reveals that relaxation of natural selection precedes convergent phenotypic evolution of cavefish.</title>
        <authorList>
            <person name="Peng Z."/>
        </authorList>
    </citation>
    <scope>NUCLEOTIDE SEQUENCE</scope>
    <source>
        <tissue evidence="3">Muscle</tissue>
    </source>
</reference>
<sequence>TVDIPQKIFKVARGHNATIPCKVTPQVGDVTLMVKWSAHTDVQGDPERRSGLEMGALYVRAQTAAFRVCRVSIARDVMLLCTALSRWPPLHLMAPSTPICKIVGVAEYGQNINLTCFSEKGTPKPIYKWQSHDVNNLPRANPPKTTDQNGILSLYNISKDTSGFYICTSTNEIRSAKCNLTLAVMQPSMNMASTFGILGAVAAAVIILGVIIFFCCCRKKNKPEEYAMGYVD</sequence>
<evidence type="ECO:0000313" key="3">
    <source>
        <dbReference type="EMBL" id="KAI7811470.1"/>
    </source>
</evidence>
<organism evidence="3 4">
    <name type="scientific">Triplophysa rosa</name>
    <name type="common">Cave loach</name>
    <dbReference type="NCBI Taxonomy" id="992332"/>
    <lineage>
        <taxon>Eukaryota</taxon>
        <taxon>Metazoa</taxon>
        <taxon>Chordata</taxon>
        <taxon>Craniata</taxon>
        <taxon>Vertebrata</taxon>
        <taxon>Euteleostomi</taxon>
        <taxon>Actinopterygii</taxon>
        <taxon>Neopterygii</taxon>
        <taxon>Teleostei</taxon>
        <taxon>Ostariophysi</taxon>
        <taxon>Cypriniformes</taxon>
        <taxon>Nemacheilidae</taxon>
        <taxon>Triplophysa</taxon>
    </lineage>
</organism>
<accession>A0A9W7WZ81</accession>
<evidence type="ECO:0000259" key="2">
    <source>
        <dbReference type="PROSITE" id="PS50835"/>
    </source>
</evidence>
<dbReference type="Gene3D" id="2.60.40.10">
    <property type="entry name" value="Immunoglobulins"/>
    <property type="match status" value="1"/>
</dbReference>